<feature type="signal peptide" evidence="1">
    <location>
        <begin position="1"/>
        <end position="28"/>
    </location>
</feature>
<evidence type="ECO:0000313" key="3">
    <source>
        <dbReference type="Proteomes" id="UP000189353"/>
    </source>
</evidence>
<reference evidence="2 3" key="1">
    <citation type="submission" date="2016-10" db="EMBL/GenBank/DDBJ databases">
        <title>Rodentibacter gen. nov. and new species.</title>
        <authorList>
            <person name="Christensen H."/>
        </authorList>
    </citation>
    <scope>NUCLEOTIDE SEQUENCE [LARGE SCALE GENOMIC DNA]</scope>
    <source>
        <strain evidence="2 3">Ppn158</strain>
    </source>
</reference>
<dbReference type="RefSeq" id="WP_143538942.1">
    <property type="nucleotide sequence ID" value="NZ_MLAI01000001.1"/>
</dbReference>
<dbReference type="EMBL" id="MLAI01000001">
    <property type="protein sequence ID" value="OOF88259.1"/>
    <property type="molecule type" value="Genomic_DNA"/>
</dbReference>
<evidence type="ECO:0000256" key="1">
    <source>
        <dbReference type="SAM" id="SignalP"/>
    </source>
</evidence>
<keyword evidence="1" id="KW-0732">Signal</keyword>
<organism evidence="2 3">
    <name type="scientific">Rodentibacter ratti</name>
    <dbReference type="NCBI Taxonomy" id="1906745"/>
    <lineage>
        <taxon>Bacteria</taxon>
        <taxon>Pseudomonadati</taxon>
        <taxon>Pseudomonadota</taxon>
        <taxon>Gammaproteobacteria</taxon>
        <taxon>Pasteurellales</taxon>
        <taxon>Pasteurellaceae</taxon>
        <taxon>Rodentibacter</taxon>
    </lineage>
</organism>
<evidence type="ECO:0000313" key="2">
    <source>
        <dbReference type="EMBL" id="OOF88259.1"/>
    </source>
</evidence>
<feature type="chain" id="PRO_5012257199" evidence="1">
    <location>
        <begin position="29"/>
        <end position="171"/>
    </location>
</feature>
<dbReference type="AlphaFoldDB" id="A0A1V3LD66"/>
<sequence length="171" mass="19005">MNKRLKAGIYATVLSLTMGGIISSQVVAQDNQTTASSIKAPQNPRTELIRILKKLDANIITNEADRVFADVGGAKVMIDGIEPPFKFWTSISASTGKVFSLNKLNSWLLKDGSLFPYLILSEDKDMFLLGYALFSKAQVNKKVVDDDIEYALSYLLFSAEKLEKNKSQFEE</sequence>
<accession>A0A1V3LD66</accession>
<protein>
    <submittedName>
        <fullName evidence="2">Uncharacterized protein</fullName>
    </submittedName>
</protein>
<dbReference type="Proteomes" id="UP000189353">
    <property type="component" value="Unassembled WGS sequence"/>
</dbReference>
<proteinExistence type="predicted"/>
<gene>
    <name evidence="2" type="ORF">BKG88_00305</name>
</gene>
<name>A0A1V3LD66_9PAST</name>
<dbReference type="OrthoDB" id="9878767at2"/>
<comment type="caution">
    <text evidence="2">The sequence shown here is derived from an EMBL/GenBank/DDBJ whole genome shotgun (WGS) entry which is preliminary data.</text>
</comment>